<dbReference type="PANTHER" id="PTHR43065:SF48">
    <property type="entry name" value="HISTIDINE KINASE"/>
    <property type="match status" value="1"/>
</dbReference>
<reference evidence="3 4" key="1">
    <citation type="submission" date="2015-11" db="EMBL/GenBank/DDBJ databases">
        <title>Genomic analysis of 38 Legionella species identifies large and diverse effector repertoires.</title>
        <authorList>
            <person name="Burstein D."/>
            <person name="Amaro F."/>
            <person name="Zusman T."/>
            <person name="Lifshitz Z."/>
            <person name="Cohen O."/>
            <person name="Gilbert J.A."/>
            <person name="Pupko T."/>
            <person name="Shuman H.A."/>
            <person name="Segal G."/>
        </authorList>
    </citation>
    <scope>NUCLEOTIDE SEQUENCE [LARGE SCALE GENOMIC DNA]</scope>
    <source>
        <strain evidence="3 4">ATCC 49504</strain>
    </source>
</reference>
<evidence type="ECO:0000256" key="2">
    <source>
        <dbReference type="ARBA" id="ARBA00012438"/>
    </source>
</evidence>
<name>A0A0W0U405_9GAMM</name>
<keyword evidence="4" id="KW-1185">Reference proteome</keyword>
<gene>
    <name evidence="3" type="ORF">Lgee_0672</name>
</gene>
<dbReference type="SMART" id="SM00387">
    <property type="entry name" value="HATPase_c"/>
    <property type="match status" value="1"/>
</dbReference>
<protein>
    <recommendedName>
        <fullName evidence="2">histidine kinase</fullName>
        <ecNumber evidence="2">2.7.13.3</ecNumber>
    </recommendedName>
</protein>
<dbReference type="Proteomes" id="UP000054785">
    <property type="component" value="Unassembled WGS sequence"/>
</dbReference>
<dbReference type="Pfam" id="PF02518">
    <property type="entry name" value="HATPase_c"/>
    <property type="match status" value="1"/>
</dbReference>
<sequence length="555" mass="62114">MTENESRKTLHPIILLDYVPRVVGHILLCIVLIITIASQGREISDAAMLFVFLEALVWPHIALFLSWRSPDPKKMEYRLLLLDSLIACIWIPYVHYSFWPSITVVVATLMAILCVGGWKLGLKSLFANAVGVLIGASIFEHQVDLNSNLTISISCASVIILFSATTGYMTYYRARITKNIRNALKAVNAEKDFLIGALNASKDALEESLNELRQSKAQLVQSEKMAGIGQLVAGISHEINTPAGAIAAAIDEINSDYVTLLKALMNIVKSIPLELQTTYFEICNKTLVIPNEFNTMEIRKIASEIEGELSKNNISDCRMLCKNLASIGFHAENVDEMMPLISSEFRSEIFESIFMLGMTRIHTRDIKIAIEKILSLVKALKLFSRSDQEQYTCTDLHEDMDTTLMILKNRLKQGVTVIKEFDVIPKVECIAERLNQVWLNMINNAIEAMKGKGTIIIRIKPYGDEHVCIEFEDDGPGIPSDVLPRIFEAYYTTKPKGEGTGLGLYISHDIITHHGGSIDIETSEKGTLFRIVIPIKETIKNEQPDDQETHDNLRG</sequence>
<dbReference type="RefSeq" id="WP_028385896.1">
    <property type="nucleotide sequence ID" value="NZ_CAAAHN010000009.1"/>
</dbReference>
<dbReference type="SUPFAM" id="SSF55874">
    <property type="entry name" value="ATPase domain of HSP90 chaperone/DNA topoisomerase II/histidine kinase"/>
    <property type="match status" value="1"/>
</dbReference>
<dbReference type="PANTHER" id="PTHR43065">
    <property type="entry name" value="SENSOR HISTIDINE KINASE"/>
    <property type="match status" value="1"/>
</dbReference>
<dbReference type="InterPro" id="IPR004358">
    <property type="entry name" value="Sig_transdc_His_kin-like_C"/>
</dbReference>
<proteinExistence type="predicted"/>
<dbReference type="InterPro" id="IPR003594">
    <property type="entry name" value="HATPase_dom"/>
</dbReference>
<comment type="caution">
    <text evidence="3">The sequence shown here is derived from an EMBL/GenBank/DDBJ whole genome shotgun (WGS) entry which is preliminary data.</text>
</comment>
<dbReference type="OrthoDB" id="1931120at2"/>
<evidence type="ECO:0000313" key="3">
    <source>
        <dbReference type="EMBL" id="KTD02343.1"/>
    </source>
</evidence>
<dbReference type="Gene3D" id="3.30.565.10">
    <property type="entry name" value="Histidine kinase-like ATPase, C-terminal domain"/>
    <property type="match status" value="1"/>
</dbReference>
<dbReference type="AlphaFoldDB" id="A0A0W0U405"/>
<evidence type="ECO:0000256" key="1">
    <source>
        <dbReference type="ARBA" id="ARBA00000085"/>
    </source>
</evidence>
<organism evidence="3 4">
    <name type="scientific">Legionella geestiana</name>
    <dbReference type="NCBI Taxonomy" id="45065"/>
    <lineage>
        <taxon>Bacteria</taxon>
        <taxon>Pseudomonadati</taxon>
        <taxon>Pseudomonadota</taxon>
        <taxon>Gammaproteobacteria</taxon>
        <taxon>Legionellales</taxon>
        <taxon>Legionellaceae</taxon>
        <taxon>Legionella</taxon>
    </lineage>
</organism>
<keyword evidence="3" id="KW-0418">Kinase</keyword>
<dbReference type="EC" id="2.7.13.3" evidence="2"/>
<dbReference type="Pfam" id="PF05230">
    <property type="entry name" value="MASE2"/>
    <property type="match status" value="1"/>
</dbReference>
<dbReference type="InterPro" id="IPR005467">
    <property type="entry name" value="His_kinase_dom"/>
</dbReference>
<dbReference type="InterPro" id="IPR036890">
    <property type="entry name" value="HATPase_C_sf"/>
</dbReference>
<comment type="catalytic activity">
    <reaction evidence="1">
        <text>ATP + protein L-histidine = ADP + protein N-phospho-L-histidine.</text>
        <dbReference type="EC" id="2.7.13.3"/>
    </reaction>
</comment>
<dbReference type="STRING" id="45065.Lgee_0672"/>
<keyword evidence="3" id="KW-0808">Transferase</keyword>
<evidence type="ECO:0000313" key="4">
    <source>
        <dbReference type="Proteomes" id="UP000054785"/>
    </source>
</evidence>
<accession>A0A0W0U405</accession>
<dbReference type="PATRIC" id="fig|45065.4.peg.715"/>
<dbReference type="Gene3D" id="1.10.287.130">
    <property type="match status" value="1"/>
</dbReference>
<dbReference type="PROSITE" id="PS50109">
    <property type="entry name" value="HIS_KIN"/>
    <property type="match status" value="1"/>
</dbReference>
<dbReference type="InterPro" id="IPR007894">
    <property type="entry name" value="MASE2"/>
</dbReference>
<dbReference type="GO" id="GO:0004673">
    <property type="term" value="F:protein histidine kinase activity"/>
    <property type="evidence" value="ECO:0007669"/>
    <property type="project" value="UniProtKB-EC"/>
</dbReference>
<dbReference type="PRINTS" id="PR00344">
    <property type="entry name" value="BCTRLSENSOR"/>
</dbReference>
<dbReference type="EMBL" id="LNYC01000020">
    <property type="protein sequence ID" value="KTD02343.1"/>
    <property type="molecule type" value="Genomic_DNA"/>
</dbReference>